<gene>
    <name evidence="7" type="ORF">CUROG_03970</name>
</gene>
<dbReference type="RefSeq" id="WP_151902568.1">
    <property type="nucleotide sequence ID" value="NZ_CP045032.1"/>
</dbReference>
<evidence type="ECO:0000313" key="7">
    <source>
        <dbReference type="EMBL" id="QFQ02173.1"/>
    </source>
</evidence>
<feature type="compositionally biased region" description="Polar residues" evidence="6">
    <location>
        <begin position="50"/>
        <end position="78"/>
    </location>
</feature>
<evidence type="ECO:0000256" key="4">
    <source>
        <dbReference type="ARBA" id="ARBA00023139"/>
    </source>
</evidence>
<keyword evidence="3" id="KW-0472">Membrane</keyword>
<dbReference type="EMBL" id="CP045032">
    <property type="protein sequence ID" value="QFQ02173.1"/>
    <property type="molecule type" value="Genomic_DNA"/>
</dbReference>
<proteinExistence type="predicted"/>
<evidence type="ECO:0000256" key="3">
    <source>
        <dbReference type="ARBA" id="ARBA00023136"/>
    </source>
</evidence>
<evidence type="ECO:0000313" key="8">
    <source>
        <dbReference type="Proteomes" id="UP000326711"/>
    </source>
</evidence>
<name>A0A5J6Z927_9CORY</name>
<keyword evidence="1" id="KW-1003">Cell membrane</keyword>
<feature type="region of interest" description="Disordered" evidence="6">
    <location>
        <begin position="210"/>
        <end position="235"/>
    </location>
</feature>
<evidence type="ECO:0000256" key="6">
    <source>
        <dbReference type="SAM" id="MobiDB-lite"/>
    </source>
</evidence>
<feature type="region of interest" description="Disordered" evidence="6">
    <location>
        <begin position="47"/>
        <end position="90"/>
    </location>
</feature>
<protein>
    <submittedName>
        <fullName evidence="7">Uncharacterized protein</fullName>
    </submittedName>
</protein>
<accession>A0A5J6Z927</accession>
<dbReference type="InterPro" id="IPR025971">
    <property type="entry name" value="LppP/LprE"/>
</dbReference>
<dbReference type="KEGG" id="cuo:CUROG_03970"/>
<evidence type="ECO:0000256" key="1">
    <source>
        <dbReference type="ARBA" id="ARBA00022475"/>
    </source>
</evidence>
<keyword evidence="5" id="KW-0449">Lipoprotein</keyword>
<keyword evidence="4" id="KW-0564">Palmitate</keyword>
<dbReference type="AlphaFoldDB" id="A0A5J6Z927"/>
<dbReference type="Proteomes" id="UP000326711">
    <property type="component" value="Chromosome"/>
</dbReference>
<evidence type="ECO:0000256" key="5">
    <source>
        <dbReference type="ARBA" id="ARBA00023288"/>
    </source>
</evidence>
<dbReference type="OrthoDB" id="4403688at2"/>
<reference evidence="8" key="1">
    <citation type="submission" date="2019-10" db="EMBL/GenBank/DDBJ databases">
        <title>Complete genome sequence of Corynebacterium urogenitalis DSM 108747, isolated from the genital tract of a cow.</title>
        <authorList>
            <person name="Ruckert C."/>
            <person name="Ballas P."/>
            <person name="Wagener K."/>
            <person name="Drillich M."/>
            <person name="Kaempfer P."/>
            <person name="Busse H.-J."/>
            <person name="Ehling-Schulz M."/>
        </authorList>
    </citation>
    <scope>NUCLEOTIDE SEQUENCE [LARGE SCALE GENOMIC DNA]</scope>
    <source>
        <strain evidence="8">LMM 1652</strain>
    </source>
</reference>
<evidence type="ECO:0000256" key="2">
    <source>
        <dbReference type="ARBA" id="ARBA00022729"/>
    </source>
</evidence>
<organism evidence="7 8">
    <name type="scientific">Corynebacterium urogenitale</name>
    <dbReference type="NCBI Taxonomy" id="2487892"/>
    <lineage>
        <taxon>Bacteria</taxon>
        <taxon>Bacillati</taxon>
        <taxon>Actinomycetota</taxon>
        <taxon>Actinomycetes</taxon>
        <taxon>Mycobacteriales</taxon>
        <taxon>Corynebacteriaceae</taxon>
        <taxon>Corynebacterium</taxon>
    </lineage>
</organism>
<dbReference type="Pfam" id="PF14041">
    <property type="entry name" value="Lipoprotein_21"/>
    <property type="match status" value="1"/>
</dbReference>
<keyword evidence="2" id="KW-0732">Signal</keyword>
<keyword evidence="8" id="KW-1185">Reference proteome</keyword>
<sequence length="235" mass="24715" precursor="true">MIARLYLSTSGGHSNNRPVATLVAVLSATALVLAGCADKGTEGMEATFNPGGSATTSSRDAVASSSQTDSAETDSAQTDSDDTPAGTADDCANNTLATSGLHADKIPSYTTYPYSYKIVDNGYDPCAPLSFVHLQGVFADEREVAAWESPTSTVIYFHQGKIIKNPAPEMYYLVDNPHQADDSTVTFDLKAPGAEYYSPQEDGGSVTATFSGGGLEIDQSEMRPNAASDMRIDLS</sequence>